<organism evidence="1 2">
    <name type="scientific">Paenibacillus turicensis</name>
    <dbReference type="NCBI Taxonomy" id="160487"/>
    <lineage>
        <taxon>Bacteria</taxon>
        <taxon>Bacillati</taxon>
        <taxon>Bacillota</taxon>
        <taxon>Bacilli</taxon>
        <taxon>Bacillales</taxon>
        <taxon>Paenibacillaceae</taxon>
        <taxon>Paenibacillus</taxon>
    </lineage>
</organism>
<evidence type="ECO:0000313" key="1">
    <source>
        <dbReference type="EMBL" id="MBP1905354.1"/>
    </source>
</evidence>
<dbReference type="InterPro" id="IPR011990">
    <property type="entry name" value="TPR-like_helical_dom_sf"/>
</dbReference>
<reference evidence="1 2" key="1">
    <citation type="submission" date="2021-03" db="EMBL/GenBank/DDBJ databases">
        <title>Genomic Encyclopedia of Type Strains, Phase IV (KMG-IV): sequencing the most valuable type-strain genomes for metagenomic binning, comparative biology and taxonomic classification.</title>
        <authorList>
            <person name="Goeker M."/>
        </authorList>
    </citation>
    <scope>NUCLEOTIDE SEQUENCE [LARGE SCALE GENOMIC DNA]</scope>
    <source>
        <strain evidence="1 2">DSM 14349</strain>
    </source>
</reference>
<comment type="caution">
    <text evidence="1">The sequence shown here is derived from an EMBL/GenBank/DDBJ whole genome shotgun (WGS) entry which is preliminary data.</text>
</comment>
<dbReference type="SUPFAM" id="SSF48452">
    <property type="entry name" value="TPR-like"/>
    <property type="match status" value="1"/>
</dbReference>
<proteinExistence type="predicted"/>
<evidence type="ECO:0000313" key="2">
    <source>
        <dbReference type="Proteomes" id="UP001519272"/>
    </source>
</evidence>
<protein>
    <submittedName>
        <fullName evidence="1">Tetratricopeptide (TPR) repeat protein</fullName>
    </submittedName>
</protein>
<dbReference type="Proteomes" id="UP001519272">
    <property type="component" value="Unassembled WGS sequence"/>
</dbReference>
<name>A0ABS4FSG6_9BACL</name>
<sequence length="442" mass="51941">MGDQFGLSLSVQSCIEKELELQQLSLQELAHRTGINRGILSACFTRNPPKALSIKQLDIITRGLHKEEGWLYDLYAKECFTEKVHWKQLKTFLLRCVDLQRVDIIDTCLSLLMESLVYVPDVFSLAESLYSEGKWRESAPFYRCVCENEIKQHSIRIAISQYRLFRTRLGSDLKENHEAAIQFAPYRQRLPENVQLDALLQLANVHFTLQNWEEVISYANELQNLVEVILKQKNKSVRKSKNTEPFITDRHLVVYYGQAYLLQGNAYEWMGQYEKSMQFIPYYEDLSWFDNLGYIGQIEVDKFRSFAEGNRLNLNILTGNFDVLERYIAFLDRHSNEWLPTFLTILIAANQHGQNIDWVIEHYEQNLKVVLIDYRSINHGYYAETFSIQRAAKLCYQMAIYYFSKDQIEECTMWFLRATKYSVQSNDQAVTFQFLMDLVGNK</sequence>
<keyword evidence="2" id="KW-1185">Reference proteome</keyword>
<gene>
    <name evidence="1" type="ORF">J2Z32_001984</name>
</gene>
<dbReference type="RefSeq" id="WP_210088984.1">
    <property type="nucleotide sequence ID" value="NZ_JAGGKG010000008.1"/>
</dbReference>
<accession>A0ABS4FSG6</accession>
<dbReference type="EMBL" id="JAGGKG010000008">
    <property type="protein sequence ID" value="MBP1905354.1"/>
    <property type="molecule type" value="Genomic_DNA"/>
</dbReference>
<dbReference type="Gene3D" id="1.25.40.10">
    <property type="entry name" value="Tetratricopeptide repeat domain"/>
    <property type="match status" value="1"/>
</dbReference>